<keyword evidence="1" id="KW-0812">Transmembrane</keyword>
<sequence>MSHIWKFLGSNTWFTSLLAAVIGFAVKAAWDSRSKKKQRAEQRREEDERHFRDKRLEYAAEFMSAVDHIDDPVDYKYSTSISISQIANDAERKRNEELTQYYQARLDRVRNAFRALAVLRIVSPSLAKPGHDWAMAVFRENRKTGEFETRFVHAVQEELGDAVRWPAPEEMAINITWEEDGDSQKTADAEY</sequence>
<keyword evidence="1" id="KW-1133">Transmembrane helix</keyword>
<keyword evidence="1" id="KW-0472">Membrane</keyword>
<evidence type="ECO:0000313" key="2">
    <source>
        <dbReference type="EMBL" id="GIL29018.1"/>
    </source>
</evidence>
<dbReference type="RefSeq" id="WP_207126721.1">
    <property type="nucleotide sequence ID" value="NZ_BOPO01000084.1"/>
</dbReference>
<feature type="transmembrane region" description="Helical" evidence="1">
    <location>
        <begin position="12"/>
        <end position="30"/>
    </location>
</feature>
<keyword evidence="3" id="KW-1185">Reference proteome</keyword>
<comment type="caution">
    <text evidence="2">The sequence shown here is derived from an EMBL/GenBank/DDBJ whole genome shotgun (WGS) entry which is preliminary data.</text>
</comment>
<dbReference type="AlphaFoldDB" id="A0A8J4EMQ0"/>
<dbReference type="EMBL" id="BOPO01000084">
    <property type="protein sequence ID" value="GIL29018.1"/>
    <property type="molecule type" value="Genomic_DNA"/>
</dbReference>
<reference evidence="3" key="1">
    <citation type="journal article" date="2021" name="Int. J. Syst. Evol. Microbiol.">
        <title>Actinocatenispora comari sp. nov., an endophytic actinomycete isolated from aerial parts of Comarum salesowianum.</title>
        <authorList>
            <person name="Oyunbileg N."/>
            <person name="Iizaka Y."/>
            <person name="Hamada M."/>
            <person name="Davaapurev B.O."/>
            <person name="Fukumoto A."/>
            <person name="Tsetseg B."/>
            <person name="Kato F."/>
            <person name="Tamura T."/>
            <person name="Batkhuu J."/>
            <person name="Anzai Y."/>
        </authorList>
    </citation>
    <scope>NUCLEOTIDE SEQUENCE [LARGE SCALE GENOMIC DNA]</scope>
    <source>
        <strain evidence="3">NUM-2625</strain>
    </source>
</reference>
<evidence type="ECO:0000256" key="1">
    <source>
        <dbReference type="SAM" id="Phobius"/>
    </source>
</evidence>
<gene>
    <name evidence="2" type="ORF">NUM_42720</name>
</gene>
<accession>A0A8J4EMQ0</accession>
<evidence type="ECO:0000313" key="3">
    <source>
        <dbReference type="Proteomes" id="UP000614996"/>
    </source>
</evidence>
<protein>
    <submittedName>
        <fullName evidence="2">Uncharacterized protein</fullName>
    </submittedName>
</protein>
<name>A0A8J4EMQ0_9ACTN</name>
<proteinExistence type="predicted"/>
<organism evidence="2 3">
    <name type="scientific">Actinocatenispora comari</name>
    <dbReference type="NCBI Taxonomy" id="2807577"/>
    <lineage>
        <taxon>Bacteria</taxon>
        <taxon>Bacillati</taxon>
        <taxon>Actinomycetota</taxon>
        <taxon>Actinomycetes</taxon>
        <taxon>Micromonosporales</taxon>
        <taxon>Micromonosporaceae</taxon>
        <taxon>Actinocatenispora</taxon>
    </lineage>
</organism>
<dbReference type="Proteomes" id="UP000614996">
    <property type="component" value="Unassembled WGS sequence"/>
</dbReference>